<dbReference type="EMBL" id="VCIZ01000014">
    <property type="protein sequence ID" value="TSP10649.1"/>
    <property type="molecule type" value="Genomic_DNA"/>
</dbReference>
<feature type="transmembrane region" description="Helical" evidence="1">
    <location>
        <begin position="131"/>
        <end position="148"/>
    </location>
</feature>
<gene>
    <name evidence="2" type="ORF">FGG12_21385</name>
</gene>
<evidence type="ECO:0000313" key="3">
    <source>
        <dbReference type="Proteomes" id="UP000318943"/>
    </source>
</evidence>
<reference evidence="2 3" key="1">
    <citation type="submission" date="2019-05" db="EMBL/GenBank/DDBJ databases">
        <title>Whole genome sequence analysis of Cupriavidus campinensis S14E4C strain.</title>
        <authorList>
            <person name="Abbaszade G."/>
            <person name="Szabo A."/>
            <person name="Toumi M."/>
            <person name="Toth E."/>
        </authorList>
    </citation>
    <scope>NUCLEOTIDE SEQUENCE [LARGE SCALE GENOMIC DNA]</scope>
    <source>
        <strain evidence="2 3">S14E4C</strain>
    </source>
</reference>
<accession>A0ABY3EI87</accession>
<comment type="caution">
    <text evidence="2">The sequence shown here is derived from an EMBL/GenBank/DDBJ whole genome shotgun (WGS) entry which is preliminary data.</text>
</comment>
<dbReference type="RefSeq" id="WP_144200736.1">
    <property type="nucleotide sequence ID" value="NZ_VCIZ01000014.1"/>
</dbReference>
<name>A0ABY3EI87_9BURK</name>
<keyword evidence="3" id="KW-1185">Reference proteome</keyword>
<dbReference type="Proteomes" id="UP000318943">
    <property type="component" value="Unassembled WGS sequence"/>
</dbReference>
<protein>
    <submittedName>
        <fullName evidence="2">Uncharacterized protein</fullName>
    </submittedName>
</protein>
<evidence type="ECO:0000313" key="2">
    <source>
        <dbReference type="EMBL" id="TSP10649.1"/>
    </source>
</evidence>
<organism evidence="2 3">
    <name type="scientific">Cupriavidus campinensis</name>
    <dbReference type="NCBI Taxonomy" id="151783"/>
    <lineage>
        <taxon>Bacteria</taxon>
        <taxon>Pseudomonadati</taxon>
        <taxon>Pseudomonadota</taxon>
        <taxon>Betaproteobacteria</taxon>
        <taxon>Burkholderiales</taxon>
        <taxon>Burkholderiaceae</taxon>
        <taxon>Cupriavidus</taxon>
    </lineage>
</organism>
<keyword evidence="1" id="KW-0812">Transmembrane</keyword>
<keyword evidence="1" id="KW-0472">Membrane</keyword>
<proteinExistence type="predicted"/>
<evidence type="ECO:0000256" key="1">
    <source>
        <dbReference type="SAM" id="Phobius"/>
    </source>
</evidence>
<sequence>MFSTPDGFAPVGPLMLGRGGAVELGIGVLGVGLARPAGGQGEGGVMLGFRKTAEVAMTDFNSRADCEAYEKEHGLLAMRDLITHQRLSEQRARVVQAYIADRDQEDAAVMQSRQTVASERQADNGWEQNKIAWIALFVSALSLIVSIVM</sequence>
<keyword evidence="1" id="KW-1133">Transmembrane helix</keyword>